<feature type="binding site" evidence="10">
    <location>
        <position position="99"/>
    </location>
    <ligand>
        <name>L-glutamine</name>
        <dbReference type="ChEBI" id="CHEBI:58359"/>
    </ligand>
</feature>
<dbReference type="InterPro" id="IPR051786">
    <property type="entry name" value="ASN_synthetase/amidase"/>
</dbReference>
<evidence type="ECO:0000256" key="3">
    <source>
        <dbReference type="ARBA" id="ARBA00012737"/>
    </source>
</evidence>
<name>A0A6J4UFD2_9ACTN</name>
<dbReference type="Gene3D" id="3.40.50.620">
    <property type="entry name" value="HUPs"/>
    <property type="match status" value="1"/>
</dbReference>
<evidence type="ECO:0000256" key="9">
    <source>
        <dbReference type="PIRSR" id="PIRSR001589-1"/>
    </source>
</evidence>
<dbReference type="PROSITE" id="PS51278">
    <property type="entry name" value="GATASE_TYPE_2"/>
    <property type="match status" value="1"/>
</dbReference>
<evidence type="ECO:0000256" key="8">
    <source>
        <dbReference type="ARBA" id="ARBA00048741"/>
    </source>
</evidence>
<dbReference type="CDD" id="cd01991">
    <property type="entry name" value="Asn_synthase_B_C"/>
    <property type="match status" value="1"/>
</dbReference>
<proteinExistence type="inferred from homology"/>
<feature type="active site" description="For GATase activity" evidence="9">
    <location>
        <position position="2"/>
    </location>
</feature>
<dbReference type="SUPFAM" id="SSF56235">
    <property type="entry name" value="N-terminal nucleophile aminohydrolases (Ntn hydrolases)"/>
    <property type="match status" value="1"/>
</dbReference>
<evidence type="ECO:0000313" key="13">
    <source>
        <dbReference type="EMBL" id="CAA9548839.1"/>
    </source>
</evidence>
<dbReference type="InterPro" id="IPR001962">
    <property type="entry name" value="Asn_synthase"/>
</dbReference>
<dbReference type="Gene3D" id="3.60.20.10">
    <property type="entry name" value="Glutamine Phosphoribosylpyrophosphate, subunit 1, domain 1"/>
    <property type="match status" value="1"/>
</dbReference>
<evidence type="ECO:0000256" key="10">
    <source>
        <dbReference type="PIRSR" id="PIRSR001589-2"/>
    </source>
</evidence>
<evidence type="ECO:0000256" key="7">
    <source>
        <dbReference type="ARBA" id="ARBA00022962"/>
    </source>
</evidence>
<dbReference type="GO" id="GO:0005829">
    <property type="term" value="C:cytosol"/>
    <property type="evidence" value="ECO:0007669"/>
    <property type="project" value="TreeGrafter"/>
</dbReference>
<dbReference type="Pfam" id="PF00733">
    <property type="entry name" value="Asn_synthase"/>
    <property type="match status" value="1"/>
</dbReference>
<dbReference type="EMBL" id="CADCWC010000384">
    <property type="protein sequence ID" value="CAA9548839.1"/>
    <property type="molecule type" value="Genomic_DNA"/>
</dbReference>
<feature type="binding site" evidence="10">
    <location>
        <begin position="362"/>
        <end position="363"/>
    </location>
    <ligand>
        <name>ATP</name>
        <dbReference type="ChEBI" id="CHEBI:30616"/>
    </ligand>
</feature>
<feature type="binding site" evidence="10">
    <location>
        <position position="290"/>
    </location>
    <ligand>
        <name>ATP</name>
        <dbReference type="ChEBI" id="CHEBI:30616"/>
    </ligand>
</feature>
<keyword evidence="6 9" id="KW-0061">Asparagine biosynthesis</keyword>
<keyword evidence="9" id="KW-0028">Amino-acid biosynthesis</keyword>
<keyword evidence="7 9" id="KW-0315">Glutamine amidotransferase</keyword>
<dbReference type="GO" id="GO:0004066">
    <property type="term" value="F:asparagine synthase (glutamine-hydrolyzing) activity"/>
    <property type="evidence" value="ECO:0007669"/>
    <property type="project" value="UniProtKB-EC"/>
</dbReference>
<comment type="catalytic activity">
    <reaction evidence="8">
        <text>L-aspartate + L-glutamine + ATP + H2O = L-asparagine + L-glutamate + AMP + diphosphate + H(+)</text>
        <dbReference type="Rhea" id="RHEA:12228"/>
        <dbReference type="ChEBI" id="CHEBI:15377"/>
        <dbReference type="ChEBI" id="CHEBI:15378"/>
        <dbReference type="ChEBI" id="CHEBI:29985"/>
        <dbReference type="ChEBI" id="CHEBI:29991"/>
        <dbReference type="ChEBI" id="CHEBI:30616"/>
        <dbReference type="ChEBI" id="CHEBI:33019"/>
        <dbReference type="ChEBI" id="CHEBI:58048"/>
        <dbReference type="ChEBI" id="CHEBI:58359"/>
        <dbReference type="ChEBI" id="CHEBI:456215"/>
        <dbReference type="EC" id="6.3.5.4"/>
    </reaction>
</comment>
<dbReference type="InterPro" id="IPR014729">
    <property type="entry name" value="Rossmann-like_a/b/a_fold"/>
</dbReference>
<evidence type="ECO:0000259" key="12">
    <source>
        <dbReference type="PROSITE" id="PS51278"/>
    </source>
</evidence>
<dbReference type="CDD" id="cd00712">
    <property type="entry name" value="AsnB"/>
    <property type="match status" value="1"/>
</dbReference>
<dbReference type="SUPFAM" id="SSF52402">
    <property type="entry name" value="Adenine nucleotide alpha hydrolases-like"/>
    <property type="match status" value="1"/>
</dbReference>
<evidence type="ECO:0000256" key="2">
    <source>
        <dbReference type="ARBA" id="ARBA00005752"/>
    </source>
</evidence>
<keyword evidence="13" id="KW-0436">Ligase</keyword>
<dbReference type="NCBIfam" id="TIGR01536">
    <property type="entry name" value="asn_synth_AEB"/>
    <property type="match status" value="1"/>
</dbReference>
<evidence type="ECO:0000256" key="1">
    <source>
        <dbReference type="ARBA" id="ARBA00005187"/>
    </source>
</evidence>
<dbReference type="InterPro" id="IPR006426">
    <property type="entry name" value="Asn_synth_AEB"/>
</dbReference>
<protein>
    <recommendedName>
        <fullName evidence="3">asparagine synthase (glutamine-hydrolyzing)</fullName>
        <ecNumber evidence="3">6.3.5.4</ecNumber>
    </recommendedName>
</protein>
<evidence type="ECO:0000256" key="6">
    <source>
        <dbReference type="ARBA" id="ARBA00022888"/>
    </source>
</evidence>
<dbReference type="GO" id="GO:0006529">
    <property type="term" value="P:asparagine biosynthetic process"/>
    <property type="evidence" value="ECO:0007669"/>
    <property type="project" value="UniProtKB-KW"/>
</dbReference>
<dbReference type="PIRSF" id="PIRSF001589">
    <property type="entry name" value="Asn_synthetase_glu-h"/>
    <property type="match status" value="1"/>
</dbReference>
<dbReference type="PANTHER" id="PTHR43284:SF1">
    <property type="entry name" value="ASPARAGINE SYNTHETASE"/>
    <property type="match status" value="1"/>
</dbReference>
<keyword evidence="4 10" id="KW-0547">Nucleotide-binding</keyword>
<dbReference type="AlphaFoldDB" id="A0A6J4UFD2"/>
<dbReference type="InterPro" id="IPR033738">
    <property type="entry name" value="AsnB_N"/>
</dbReference>
<reference evidence="13" key="1">
    <citation type="submission" date="2020-02" db="EMBL/GenBank/DDBJ databases">
        <authorList>
            <person name="Meier V. D."/>
        </authorList>
    </citation>
    <scope>NUCLEOTIDE SEQUENCE</scope>
    <source>
        <strain evidence="13">AVDCRST_MAG79</strain>
    </source>
</reference>
<feature type="domain" description="Glutamine amidotransferase type-2" evidence="12">
    <location>
        <begin position="2"/>
        <end position="212"/>
    </location>
</feature>
<comment type="pathway">
    <text evidence="1">Amino-acid biosynthesis; L-asparagine biosynthesis; L-asparagine from L-aspartate (L-Gln route): step 1/1.</text>
</comment>
<dbReference type="Pfam" id="PF13537">
    <property type="entry name" value="GATase_7"/>
    <property type="match status" value="1"/>
</dbReference>
<sequence>MCGICGLRPLDGAPVDRALLERMNARQRHRGPDGAGLHVEGAVGLAMRRLAVIDLPTGDQPLRNEAGDVVLVGNGEIYNYRSLRAELLDRGHELRTTGDLEPVVHLYEELGEACFARLRGMFALALWDRRADRLLLVRDRYGIKPLHWRSDGRTLAFASELKGLTADPTLSRELDPEALSLYLSYNCVPAPRTIYAGVQKLRPGHLLAVEGGRVEERRWYARPLPAAPPRSDRPVADWSEELLTVLEDSVHAHLESDVPVGVFLSGGVDSGALCALAARHAPGRLRTFSIGFRERSFDELADARRTAALYDTDHTELVVEPDVLTLLPRLAEVYDEPFGDSSAVPTYLVSELAGRDVKVTLSGEGGDEAFAGYEVYVAARLAPLAGRALPGPLRRGVIAPLVRRLPASTERVSLDYRAKRFLADLDREPLARHHGFKAIHTADGKRSLLRDPAAGRLDPLDRLRPAWEEAAGLGPIGRLQHVDTVTYLVDDLLTKTDRASMAHSLEARVPFVDHHVLDFAARIPDALGIRRLRPKWLLRQAVAPLLPPEVVGGRKRGFSIPAAAWLRGEASGLVADVLGPAEIERQGVFRSAAVTELVRQHAAGRVDHSRPLWGLLMFGLWHRHVHEARG</sequence>
<organism evidence="13">
    <name type="scientific">uncultured Thermoleophilia bacterium</name>
    <dbReference type="NCBI Taxonomy" id="1497501"/>
    <lineage>
        <taxon>Bacteria</taxon>
        <taxon>Bacillati</taxon>
        <taxon>Actinomycetota</taxon>
        <taxon>Thermoleophilia</taxon>
        <taxon>environmental samples</taxon>
    </lineage>
</organism>
<feature type="site" description="Important for beta-aspartyl-AMP intermediate formation" evidence="11">
    <location>
        <position position="364"/>
    </location>
</feature>
<evidence type="ECO:0000256" key="11">
    <source>
        <dbReference type="PIRSR" id="PIRSR001589-3"/>
    </source>
</evidence>
<comment type="similarity">
    <text evidence="2">Belongs to the asparagine synthetase family.</text>
</comment>
<dbReference type="InterPro" id="IPR017932">
    <property type="entry name" value="GATase_2_dom"/>
</dbReference>
<dbReference type="GO" id="GO:0005524">
    <property type="term" value="F:ATP binding"/>
    <property type="evidence" value="ECO:0007669"/>
    <property type="project" value="UniProtKB-KW"/>
</dbReference>
<evidence type="ECO:0000256" key="5">
    <source>
        <dbReference type="ARBA" id="ARBA00022840"/>
    </source>
</evidence>
<dbReference type="PANTHER" id="PTHR43284">
    <property type="entry name" value="ASPARAGINE SYNTHETASE (GLUTAMINE-HYDROLYZING)"/>
    <property type="match status" value="1"/>
</dbReference>
<gene>
    <name evidence="13" type="ORF">AVDCRST_MAG79-2529</name>
</gene>
<accession>A0A6J4UFD2</accession>
<dbReference type="InterPro" id="IPR029055">
    <property type="entry name" value="Ntn_hydrolases_N"/>
</dbReference>
<keyword evidence="5 10" id="KW-0067">ATP-binding</keyword>
<dbReference type="EC" id="6.3.5.4" evidence="3"/>
<evidence type="ECO:0000256" key="4">
    <source>
        <dbReference type="ARBA" id="ARBA00022741"/>
    </source>
</evidence>